<organism evidence="2 3">
    <name type="scientific">Rhodanobacter ginsengisoli</name>
    <dbReference type="NCBI Taxonomy" id="418646"/>
    <lineage>
        <taxon>Bacteria</taxon>
        <taxon>Pseudomonadati</taxon>
        <taxon>Pseudomonadota</taxon>
        <taxon>Gammaproteobacteria</taxon>
        <taxon>Lysobacterales</taxon>
        <taxon>Rhodanobacteraceae</taxon>
        <taxon>Rhodanobacter</taxon>
    </lineage>
</organism>
<accession>A0ABW0QQY8</accession>
<keyword evidence="3" id="KW-1185">Reference proteome</keyword>
<dbReference type="EMBL" id="JBHSNF010000004">
    <property type="protein sequence ID" value="MFC5527416.1"/>
    <property type="molecule type" value="Genomic_DNA"/>
</dbReference>
<sequence>MNAANQRQLTPLLAGVAVLLGALLLLLLSGIGRGVHWERARPLAPLPPAGNRADLPQPQPLQQFALIWQKPLFTPDRKPVAYAADGDSNLGDLELTGIILTPGLRMALLHSKNGDTEVRLREGESLPDGSVTLVEVHPRSALFDSSAGRTELKLPAGAPIDEPKPDRSDAQNPRNATVGNAMMRVQAGGEGAQKMDARPGGREGMRSLRQPAPAKQAPPDRPAESAIERLRQSIQKRRAAHAAAANEGVR</sequence>
<reference evidence="3" key="1">
    <citation type="journal article" date="2019" name="Int. J. Syst. Evol. Microbiol.">
        <title>The Global Catalogue of Microorganisms (GCM) 10K type strain sequencing project: providing services to taxonomists for standard genome sequencing and annotation.</title>
        <authorList>
            <consortium name="The Broad Institute Genomics Platform"/>
            <consortium name="The Broad Institute Genome Sequencing Center for Infectious Disease"/>
            <person name="Wu L."/>
            <person name="Ma J."/>
        </authorList>
    </citation>
    <scope>NUCLEOTIDE SEQUENCE [LARGE SCALE GENOMIC DNA]</scope>
    <source>
        <strain evidence="3">CGMCC 1.16619</strain>
    </source>
</reference>
<gene>
    <name evidence="2" type="ORF">ACFPPA_16865</name>
</gene>
<name>A0ABW0QQY8_9GAMM</name>
<protein>
    <recommendedName>
        <fullName evidence="4">General secretion pathway protein GspN</fullName>
    </recommendedName>
</protein>
<proteinExistence type="predicted"/>
<feature type="region of interest" description="Disordered" evidence="1">
    <location>
        <begin position="146"/>
        <end position="226"/>
    </location>
</feature>
<evidence type="ECO:0000256" key="1">
    <source>
        <dbReference type="SAM" id="MobiDB-lite"/>
    </source>
</evidence>
<feature type="compositionally biased region" description="Basic and acidic residues" evidence="1">
    <location>
        <begin position="193"/>
        <end position="206"/>
    </location>
</feature>
<dbReference type="RefSeq" id="WP_377322024.1">
    <property type="nucleotide sequence ID" value="NZ_JBHSNF010000004.1"/>
</dbReference>
<dbReference type="Proteomes" id="UP001596114">
    <property type="component" value="Unassembled WGS sequence"/>
</dbReference>
<comment type="caution">
    <text evidence="2">The sequence shown here is derived from an EMBL/GenBank/DDBJ whole genome shotgun (WGS) entry which is preliminary data.</text>
</comment>
<evidence type="ECO:0000313" key="2">
    <source>
        <dbReference type="EMBL" id="MFC5527416.1"/>
    </source>
</evidence>
<evidence type="ECO:0000313" key="3">
    <source>
        <dbReference type="Proteomes" id="UP001596114"/>
    </source>
</evidence>
<evidence type="ECO:0008006" key="4">
    <source>
        <dbReference type="Google" id="ProtNLM"/>
    </source>
</evidence>